<name>A0A5C8HV69_9MICO</name>
<sequence length="119" mass="13143">MDAEGIERRRSDDGERVGWIRPADDGFVAIDLLGRPRTGIVDWMLAEETLDELGIGYLADPHEMRLDDGSWLRVRIAEVSPAGIRVKKDDGGDMTAPQVFYAVGFPASDDTLRPLTSRG</sequence>
<proteinExistence type="predicted"/>
<dbReference type="OrthoDB" id="68692at2"/>
<evidence type="ECO:0000313" key="1">
    <source>
        <dbReference type="EMBL" id="TXK09959.1"/>
    </source>
</evidence>
<dbReference type="EMBL" id="VRSV01000002">
    <property type="protein sequence ID" value="TXK09959.1"/>
    <property type="molecule type" value="Genomic_DNA"/>
</dbReference>
<keyword evidence="2" id="KW-1185">Reference proteome</keyword>
<organism evidence="1 2">
    <name type="scientific">Microbacterium hatanonis</name>
    <dbReference type="NCBI Taxonomy" id="404366"/>
    <lineage>
        <taxon>Bacteria</taxon>
        <taxon>Bacillati</taxon>
        <taxon>Actinomycetota</taxon>
        <taxon>Actinomycetes</taxon>
        <taxon>Micrococcales</taxon>
        <taxon>Microbacteriaceae</taxon>
        <taxon>Microbacterium</taxon>
    </lineage>
</organism>
<gene>
    <name evidence="1" type="ORF">FVP77_13855</name>
</gene>
<reference evidence="1 2" key="1">
    <citation type="submission" date="2019-08" db="EMBL/GenBank/DDBJ databases">
        <authorList>
            <person name="Dong K."/>
        </authorList>
    </citation>
    <scope>NUCLEOTIDE SEQUENCE [LARGE SCALE GENOMIC DNA]</scope>
    <source>
        <strain evidence="1 2">JCM14558</strain>
    </source>
</reference>
<dbReference type="Proteomes" id="UP000321034">
    <property type="component" value="Unassembled WGS sequence"/>
</dbReference>
<evidence type="ECO:0000313" key="2">
    <source>
        <dbReference type="Proteomes" id="UP000321034"/>
    </source>
</evidence>
<comment type="caution">
    <text evidence="1">The sequence shown here is derived from an EMBL/GenBank/DDBJ whole genome shotgun (WGS) entry which is preliminary data.</text>
</comment>
<protein>
    <submittedName>
        <fullName evidence="1">Uncharacterized protein</fullName>
    </submittedName>
</protein>
<dbReference type="RefSeq" id="WP_147895158.1">
    <property type="nucleotide sequence ID" value="NZ_BAAANR010000001.1"/>
</dbReference>
<dbReference type="AlphaFoldDB" id="A0A5C8HV69"/>
<accession>A0A5C8HV69</accession>